<accession>A0A4C1X8U7</accession>
<dbReference type="Proteomes" id="UP000299102">
    <property type="component" value="Unassembled WGS sequence"/>
</dbReference>
<name>A0A4C1X8U7_EUMVA</name>
<proteinExistence type="predicted"/>
<evidence type="ECO:0000313" key="1">
    <source>
        <dbReference type="EMBL" id="GBP58657.1"/>
    </source>
</evidence>
<protein>
    <submittedName>
        <fullName evidence="1">Uncharacterized protein</fullName>
    </submittedName>
</protein>
<keyword evidence="2" id="KW-1185">Reference proteome</keyword>
<sequence>MSLSSLKGSSIHKTENTSPLLLKITELMSLEIFFGVCHSRGRNERTNDQGADGHTAVLERFQSQRSHYWVVGLLGENTILMEGVELVDGEEGEYFGTILEHIAGDLPEEYNRAHLQAVDQTNASASSRSSPATQDIYTRVDFNYTELTRAYPARLTVIVQVTMSKLRAAGGVGTNGHWKSKLYAKKKQTQ</sequence>
<dbReference type="AlphaFoldDB" id="A0A4C1X8U7"/>
<reference evidence="1 2" key="1">
    <citation type="journal article" date="2019" name="Commun. Biol.">
        <title>The bagworm genome reveals a unique fibroin gene that provides high tensile strength.</title>
        <authorList>
            <person name="Kono N."/>
            <person name="Nakamura H."/>
            <person name="Ohtoshi R."/>
            <person name="Tomita M."/>
            <person name="Numata K."/>
            <person name="Arakawa K."/>
        </authorList>
    </citation>
    <scope>NUCLEOTIDE SEQUENCE [LARGE SCALE GENOMIC DNA]</scope>
</reference>
<evidence type="ECO:0000313" key="2">
    <source>
        <dbReference type="Proteomes" id="UP000299102"/>
    </source>
</evidence>
<gene>
    <name evidence="1" type="ORF">EVAR_38118_1</name>
</gene>
<comment type="caution">
    <text evidence="1">The sequence shown here is derived from an EMBL/GenBank/DDBJ whole genome shotgun (WGS) entry which is preliminary data.</text>
</comment>
<dbReference type="EMBL" id="BGZK01000741">
    <property type="protein sequence ID" value="GBP58657.1"/>
    <property type="molecule type" value="Genomic_DNA"/>
</dbReference>
<organism evidence="1 2">
    <name type="scientific">Eumeta variegata</name>
    <name type="common">Bagworm moth</name>
    <name type="synonym">Eumeta japonica</name>
    <dbReference type="NCBI Taxonomy" id="151549"/>
    <lineage>
        <taxon>Eukaryota</taxon>
        <taxon>Metazoa</taxon>
        <taxon>Ecdysozoa</taxon>
        <taxon>Arthropoda</taxon>
        <taxon>Hexapoda</taxon>
        <taxon>Insecta</taxon>
        <taxon>Pterygota</taxon>
        <taxon>Neoptera</taxon>
        <taxon>Endopterygota</taxon>
        <taxon>Lepidoptera</taxon>
        <taxon>Glossata</taxon>
        <taxon>Ditrysia</taxon>
        <taxon>Tineoidea</taxon>
        <taxon>Psychidae</taxon>
        <taxon>Oiketicinae</taxon>
        <taxon>Eumeta</taxon>
    </lineage>
</organism>